<reference evidence="2 3" key="1">
    <citation type="journal article" date="2017" name="MBio">
        <title>Type VI secretion-mediated competition in the bee gut microbiome.</title>
        <authorList>
            <person name="Steele M.I."/>
            <person name="Kwong W.K."/>
            <person name="Powell J.E."/>
            <person name="Whiteley M."/>
            <person name="Moran N.A."/>
        </authorList>
    </citation>
    <scope>NUCLEOTIDE SEQUENCE [LARGE SCALE GENOMIC DNA]</scope>
    <source>
        <strain evidence="2 3">Ruf1-X</strain>
    </source>
</reference>
<evidence type="ECO:0000313" key="2">
    <source>
        <dbReference type="EMBL" id="PIT49345.1"/>
    </source>
</evidence>
<sequence length="113" mass="12444">MELVKDAFSVCILFALMGGLAGSLLVTDYKRYGWFMTILFVLLGMILAAAVTDYFFPQNRPWLFAGVGVFAGMSTTSFLDAFKAAAPTLAQRIINIVSKKAERFVDSNESTKK</sequence>
<evidence type="ECO:0000313" key="3">
    <source>
        <dbReference type="Proteomes" id="UP000229970"/>
    </source>
</evidence>
<dbReference type="Proteomes" id="UP000229970">
    <property type="component" value="Unassembled WGS sequence"/>
</dbReference>
<protein>
    <submittedName>
        <fullName evidence="2">Uncharacterized protein</fullName>
    </submittedName>
</protein>
<dbReference type="OrthoDB" id="8612295at2"/>
<comment type="caution">
    <text evidence="2">The sequence shown here is derived from an EMBL/GenBank/DDBJ whole genome shotgun (WGS) entry which is preliminary data.</text>
</comment>
<organism evidence="2 3">
    <name type="scientific">Snodgrassella alvi</name>
    <dbReference type="NCBI Taxonomy" id="1196083"/>
    <lineage>
        <taxon>Bacteria</taxon>
        <taxon>Pseudomonadati</taxon>
        <taxon>Pseudomonadota</taxon>
        <taxon>Betaproteobacteria</taxon>
        <taxon>Neisseriales</taxon>
        <taxon>Neisseriaceae</taxon>
        <taxon>Snodgrassella</taxon>
    </lineage>
</organism>
<feature type="transmembrane region" description="Helical" evidence="1">
    <location>
        <begin position="33"/>
        <end position="56"/>
    </location>
</feature>
<dbReference type="AlphaFoldDB" id="A0A066TMK4"/>
<dbReference type="RefSeq" id="WP_037407674.1">
    <property type="nucleotide sequence ID" value="NZ_MEIP01000010.1"/>
</dbReference>
<accession>A0A066TMK4</accession>
<proteinExistence type="predicted"/>
<keyword evidence="1" id="KW-0472">Membrane</keyword>
<evidence type="ECO:0000256" key="1">
    <source>
        <dbReference type="SAM" id="Phobius"/>
    </source>
</evidence>
<keyword evidence="1" id="KW-0812">Transmembrane</keyword>
<name>A0A066TMK4_9NEIS</name>
<dbReference type="EMBL" id="MEIP01000010">
    <property type="protein sequence ID" value="PIT49345.1"/>
    <property type="molecule type" value="Genomic_DNA"/>
</dbReference>
<feature type="transmembrane region" description="Helical" evidence="1">
    <location>
        <begin position="62"/>
        <end position="82"/>
    </location>
</feature>
<feature type="transmembrane region" description="Helical" evidence="1">
    <location>
        <begin position="6"/>
        <end position="26"/>
    </location>
</feature>
<dbReference type="eggNOG" id="ENOG5033H0Q">
    <property type="taxonomic scope" value="Bacteria"/>
</dbReference>
<keyword evidence="1" id="KW-1133">Transmembrane helix</keyword>
<gene>
    <name evidence="2" type="ORF">BHC46_01770</name>
</gene>